<dbReference type="Pfam" id="PF00271">
    <property type="entry name" value="Helicase_C"/>
    <property type="match status" value="2"/>
</dbReference>
<dbReference type="Gene3D" id="2.60.40.150">
    <property type="entry name" value="C2 domain"/>
    <property type="match status" value="2"/>
</dbReference>
<dbReference type="InterPro" id="IPR035892">
    <property type="entry name" value="C2_domain_sf"/>
</dbReference>
<dbReference type="InterPro" id="IPR027417">
    <property type="entry name" value="P-loop_NTPase"/>
</dbReference>
<dbReference type="InterPro" id="IPR014001">
    <property type="entry name" value="Helicase_ATP-bd"/>
</dbReference>
<keyword evidence="4" id="KW-0347">Helicase</keyword>
<dbReference type="Pfam" id="PF02889">
    <property type="entry name" value="Sec63"/>
    <property type="match status" value="2"/>
</dbReference>
<dbReference type="InterPro" id="IPR003593">
    <property type="entry name" value="AAA+_ATPase"/>
</dbReference>
<dbReference type="InterPro" id="IPR036390">
    <property type="entry name" value="WH_DNA-bd_sf"/>
</dbReference>
<name>A0ABN7V4W8_GIGMA</name>
<dbReference type="SMART" id="SM00973">
    <property type="entry name" value="Sec63"/>
    <property type="match status" value="2"/>
</dbReference>
<dbReference type="SUPFAM" id="SSF81296">
    <property type="entry name" value="E set domains"/>
    <property type="match status" value="1"/>
</dbReference>
<feature type="non-terminal residue" evidence="9">
    <location>
        <position position="1"/>
    </location>
</feature>
<sequence length="2107" mass="240643">SQFSTTPCDTAKPCKFIYFLQPLQYRYRYSFPFERMDLNSPAFFRFSDLLRKSHSQNRSSGTKGKGKVIAVDFAANLLENIHQAQEELKHNLNQFKQILQQNQNIQWQQTSDDNLEDDEYGSDLLFNDLPTSYFYDDYVDSDLDNEIQDIGLDNIHDQHEDENVSFGKEWLLKQCESHISTFGDAGGAITPIKLCTNIFTVLRSNKKDDIETELVDLLGYENLNFVTALVTNRHKIVENIRMSSDFHESQIDSFEKSDIQLDSTPFEPKRPQFGSQITVKFEDDVKKLKRLKKEHKKAIKHRSTEDEESLSAKILGFDVDKLRAIREHELRVANDLPLLPQRSWTLLVQTGPVLKLRADQFFWDSNLFKIFQATLSDSFKHVFGKSQPGSVLSVFGTKYSLPSGTKQYNYTDHEEIIIPITEQASQLKEQKLVTIEEMDYLCRNSFKSIVYPVAYKKNDNMLICAPTGAGKTDIAMLTILRILYQYCDPKPSITSENQKLTIRKNEFKVVYVAPMKALVAEIVKKLGKRLEWLGIQVRELTGDMQLTKAEISNTQIIVTTPEKWDVVTRKSTGDTELSKKVKLLIIDEVHLLHDDRGAVLESLVARTRRQVESSQSMIRIIGLSATLHNYVDVARFLGVNLNNGAEGLFYFDGGFRPVPLEQHFIGIKGKPGSSISNNNLNTVLDLVKKGHQVMVFVHARKETVKTAQLLREYAIKDGHEELFNNSAHPRVELVKRDVAKSKNKELVELFSHSFGIHHAGMQRSDRLMVERLFEEGLIKVLCCTATLAWGINLPAYAVIIKGTNVYDAQKGNFVDLSILDVMQIFGRAGRPQYESYGVGYILTTSDKLPNYISAMTQQHPIESRFINSLVDNLNAEISLGTVSTIDEGVRWLGYTYLFVRMKQNPLVYGMDHLEPYEDPELGKKRRTLIEYAAKELHKNEMITFNTESEYLSSRDIGRIASNFYISYKNIEIFNKLLKEHMLEADILSMISKSSEFEDLKAREEESKELLKLKEVACYCQIKDGIDTIEGKVNILLQTHLTGAKLEDFALVSDSAYVVQIASRVVRALFEIALYRNMSQVTSQLLTFSKCIDKQMWMFETPLFQFGLPREICLKLESLPQKPSIERMRDMSPAELGQLVRNTRMGSTISKCVDQFPQLKLDAQVAPITRNVLRITLSITPDFVWNERVHGTVEPWWIFVEDAEKADLYHSEYFILNKKQLGETQKACFAIPIQEPLPPQIFIKVVSDRWIGAETIHPISLQNLILPDNIHQHTELLNLPPLPISSLNDSILESIYAKRFTHFNPVQTQVFDTLYKTSNNVLVGAPTGSGKTVTAELAMWWAFREFPRSKVVYIAPLKALVRERVDDWKTRLTGPTKRKLVELTGDVTPDLRSIEKADIIITTPEKWDGISRSWQHRNYVQAVSLVIIDEIHLLGGDRGPTLEAIVSRMNYIGSQTDKKVRIVGLSTALANAGDLADWLNIEKDGLFNFRHSVRPVPLEIEIEGFSGKHYCPRMATMNKPAFAKIMCHSPQKPVIVFVSSRRQTRLTAQDLIAHACMTDNPHHFLKMENEELQMILSQINDSSMKMSLAFGIGLHHAGLIENDRKIVEELFLHQKIQVLIATSTLAWGVNLPAHLVIIKGTEYYDGKSKGYVDFPITDVLQMMGRADSKKTFYQKFLYEPFPVESSLHMQLENHLNAEIGSNSIKSKQDAMRYLVCTYFYRRLRQNPAYYGLEENSEKAINDFLNKLLEKSIGEINISGCIEFDEDYDNITTTTFGKIASDYYLSHKTIRLFRNRIKNDPSIRDLLGILCDSEEYSELPVRHNEDLQNRELEMDLPWPVQFQQPYDSPHAKAFLLLQAHFARAKLPITDYVTDTLSVLDQAIRISQAMIDISVERKILTTCLNIMTLVQCIKQARWPDESSLLTLPGITSQMIGSLVHKGQIITCIGELTNLSEGELIKLFKSVNLSESEVQKICKIVSDIPSIEIGWRIDADNETLTSEAEYTLSVSMERFKLKSDYDGRIYSPRFPKPQYESWWILLGDSNSDTIIDLKRVNMRGGTSGTFMKKIQSKLKFVAPKQEGKYVYTVFLINDGYLGIDQQHSIEFRVSG</sequence>
<keyword evidence="10" id="KW-1185">Reference proteome</keyword>
<evidence type="ECO:0000259" key="7">
    <source>
        <dbReference type="PROSITE" id="PS51192"/>
    </source>
</evidence>
<dbReference type="Pfam" id="PF18149">
    <property type="entry name" value="Helicase_PWI"/>
    <property type="match status" value="1"/>
</dbReference>
<dbReference type="SMART" id="SM00382">
    <property type="entry name" value="AAA"/>
    <property type="match status" value="2"/>
</dbReference>
<dbReference type="InterPro" id="IPR057842">
    <property type="entry name" value="WH_MER3"/>
</dbReference>
<dbReference type="SUPFAM" id="SSF158702">
    <property type="entry name" value="Sec63 N-terminal domain-like"/>
    <property type="match status" value="2"/>
</dbReference>
<dbReference type="InterPro" id="IPR011545">
    <property type="entry name" value="DEAD/DEAH_box_helicase_dom"/>
</dbReference>
<dbReference type="InterPro" id="IPR014756">
    <property type="entry name" value="Ig_E-set"/>
</dbReference>
<dbReference type="PROSITE" id="PS51192">
    <property type="entry name" value="HELICASE_ATP_BIND_1"/>
    <property type="match status" value="2"/>
</dbReference>
<protein>
    <submittedName>
        <fullName evidence="9">39250_t:CDS:1</fullName>
    </submittedName>
</protein>
<evidence type="ECO:0000256" key="2">
    <source>
        <dbReference type="ARBA" id="ARBA00022741"/>
    </source>
</evidence>
<dbReference type="InterPro" id="IPR004179">
    <property type="entry name" value="Sec63-dom"/>
</dbReference>
<keyword evidence="2" id="KW-0547">Nucleotide-binding</keyword>
<feature type="coiled-coil region" evidence="6">
    <location>
        <begin position="74"/>
        <end position="101"/>
    </location>
</feature>
<dbReference type="InterPro" id="IPR036388">
    <property type="entry name" value="WH-like_DNA-bd_sf"/>
</dbReference>
<dbReference type="Gene3D" id="1.10.150.20">
    <property type="entry name" value="5' to 3' exonuclease, C-terminal subdomain"/>
    <property type="match status" value="1"/>
</dbReference>
<keyword evidence="3" id="KW-0378">Hydrolase</keyword>
<dbReference type="PROSITE" id="PS51194">
    <property type="entry name" value="HELICASE_CTER"/>
    <property type="match status" value="2"/>
</dbReference>
<dbReference type="Gene3D" id="1.10.3380.10">
    <property type="entry name" value="Sec63 N-terminal domain-like domain"/>
    <property type="match status" value="2"/>
</dbReference>
<dbReference type="InterPro" id="IPR041094">
    <property type="entry name" value="Brr2_helicase_PWI"/>
</dbReference>
<evidence type="ECO:0000313" key="9">
    <source>
        <dbReference type="EMBL" id="CAG8731402.1"/>
    </source>
</evidence>
<feature type="domain" description="Helicase ATP-binding" evidence="7">
    <location>
        <begin position="1311"/>
        <end position="1486"/>
    </location>
</feature>
<evidence type="ECO:0000259" key="8">
    <source>
        <dbReference type="PROSITE" id="PS51194"/>
    </source>
</evidence>
<keyword evidence="6" id="KW-0175">Coiled coil</keyword>
<feature type="domain" description="Helicase ATP-binding" evidence="7">
    <location>
        <begin position="452"/>
        <end position="645"/>
    </location>
</feature>
<dbReference type="PANTHER" id="PTHR47961:SF13">
    <property type="entry name" value="ACTIVATING SIGNAL COINTEGRATOR 1 COMPLEX SUBUNIT 3"/>
    <property type="match status" value="1"/>
</dbReference>
<evidence type="ECO:0000313" key="10">
    <source>
        <dbReference type="Proteomes" id="UP000789901"/>
    </source>
</evidence>
<reference evidence="9 10" key="1">
    <citation type="submission" date="2021-06" db="EMBL/GenBank/DDBJ databases">
        <authorList>
            <person name="Kallberg Y."/>
            <person name="Tangrot J."/>
            <person name="Rosling A."/>
        </authorList>
    </citation>
    <scope>NUCLEOTIDE SEQUENCE [LARGE SCALE GENOMIC DNA]</scope>
    <source>
        <strain evidence="9 10">120-4 pot B 10/14</strain>
    </source>
</reference>
<evidence type="ECO:0000256" key="6">
    <source>
        <dbReference type="SAM" id="Coils"/>
    </source>
</evidence>
<dbReference type="CDD" id="cd18795">
    <property type="entry name" value="SF2_C_Ski2"/>
    <property type="match status" value="2"/>
</dbReference>
<dbReference type="Pfam" id="PF23445">
    <property type="entry name" value="WHD_SNRNP200"/>
    <property type="match status" value="2"/>
</dbReference>
<proteinExistence type="predicted"/>
<dbReference type="InterPro" id="IPR050474">
    <property type="entry name" value="Hel308_SKI2-like"/>
</dbReference>
<dbReference type="Pfam" id="PF00270">
    <property type="entry name" value="DEAD"/>
    <property type="match status" value="2"/>
</dbReference>
<dbReference type="InterPro" id="IPR001650">
    <property type="entry name" value="Helicase_C-like"/>
</dbReference>
<dbReference type="Proteomes" id="UP000789901">
    <property type="component" value="Unassembled WGS sequence"/>
</dbReference>
<dbReference type="Gene3D" id="1.10.10.10">
    <property type="entry name" value="Winged helix-like DNA-binding domain superfamily/Winged helix DNA-binding domain"/>
    <property type="match status" value="2"/>
</dbReference>
<feature type="domain" description="Helicase C-terminal" evidence="8">
    <location>
        <begin position="679"/>
        <end position="893"/>
    </location>
</feature>
<dbReference type="EMBL" id="CAJVQB010009564">
    <property type="protein sequence ID" value="CAG8731402.1"/>
    <property type="molecule type" value="Genomic_DNA"/>
</dbReference>
<organism evidence="9 10">
    <name type="scientific">Gigaspora margarita</name>
    <dbReference type="NCBI Taxonomy" id="4874"/>
    <lineage>
        <taxon>Eukaryota</taxon>
        <taxon>Fungi</taxon>
        <taxon>Fungi incertae sedis</taxon>
        <taxon>Mucoromycota</taxon>
        <taxon>Glomeromycotina</taxon>
        <taxon>Glomeromycetes</taxon>
        <taxon>Diversisporales</taxon>
        <taxon>Gigasporaceae</taxon>
        <taxon>Gigaspora</taxon>
    </lineage>
</organism>
<keyword evidence="5" id="KW-0067">ATP-binding</keyword>
<dbReference type="SUPFAM" id="SSF46785">
    <property type="entry name" value="Winged helix' DNA-binding domain"/>
    <property type="match status" value="2"/>
</dbReference>
<dbReference type="SMART" id="SM00487">
    <property type="entry name" value="DEXDc"/>
    <property type="match status" value="2"/>
</dbReference>
<dbReference type="CDD" id="cd18022">
    <property type="entry name" value="DEXHc_ASCC3_2"/>
    <property type="match status" value="1"/>
</dbReference>
<dbReference type="PIRSF" id="PIRSF039073">
    <property type="entry name" value="BRR2"/>
    <property type="match status" value="1"/>
</dbReference>
<comment type="caution">
    <text evidence="9">The sequence shown here is derived from an EMBL/GenBank/DDBJ whole genome shotgun (WGS) entry which is preliminary data.</text>
</comment>
<dbReference type="Gene3D" id="3.40.50.300">
    <property type="entry name" value="P-loop containing nucleotide triphosphate hydrolases"/>
    <property type="match status" value="4"/>
</dbReference>
<gene>
    <name evidence="9" type="ORF">GMARGA_LOCUS14430</name>
</gene>
<dbReference type="SUPFAM" id="SSF52540">
    <property type="entry name" value="P-loop containing nucleoside triphosphate hydrolases"/>
    <property type="match status" value="3"/>
</dbReference>
<evidence type="ECO:0000256" key="5">
    <source>
        <dbReference type="ARBA" id="ARBA00022840"/>
    </source>
</evidence>
<accession>A0ABN7V4W8</accession>
<evidence type="ECO:0000256" key="3">
    <source>
        <dbReference type="ARBA" id="ARBA00022801"/>
    </source>
</evidence>
<keyword evidence="1" id="KW-0677">Repeat</keyword>
<feature type="domain" description="Helicase C-terminal" evidence="8">
    <location>
        <begin position="1520"/>
        <end position="1711"/>
    </location>
</feature>
<dbReference type="SMART" id="SM00490">
    <property type="entry name" value="HELICc"/>
    <property type="match status" value="2"/>
</dbReference>
<evidence type="ECO:0000256" key="4">
    <source>
        <dbReference type="ARBA" id="ARBA00022806"/>
    </source>
</evidence>
<dbReference type="PANTHER" id="PTHR47961">
    <property type="entry name" value="DNA POLYMERASE THETA, PUTATIVE (AFU_ORTHOLOGUE AFUA_1G05260)-RELATED"/>
    <property type="match status" value="1"/>
</dbReference>
<evidence type="ECO:0000256" key="1">
    <source>
        <dbReference type="ARBA" id="ARBA00022737"/>
    </source>
</evidence>